<dbReference type="InterPro" id="IPR056362">
    <property type="entry name" value="AtuA-like_ferredoxin_dom"/>
</dbReference>
<gene>
    <name evidence="2" type="ORF">SAMN05660874_01236</name>
</gene>
<dbReference type="Pfam" id="PF23544">
    <property type="entry name" value="AtuA_ferredoxin"/>
    <property type="match status" value="1"/>
</dbReference>
<dbReference type="OrthoDB" id="21390at2"/>
<protein>
    <recommendedName>
        <fullName evidence="1">AtuA-like ferredoxin-fold domain-containing protein</fullName>
    </recommendedName>
</protein>
<evidence type="ECO:0000313" key="2">
    <source>
        <dbReference type="EMBL" id="SFS45240.1"/>
    </source>
</evidence>
<name>A0A1I6PYU6_9PSEU</name>
<dbReference type="STRING" id="95161.SAMN05660874_01236"/>
<evidence type="ECO:0000313" key="3">
    <source>
        <dbReference type="Proteomes" id="UP000198852"/>
    </source>
</evidence>
<dbReference type="PANTHER" id="PTHR47472:SF1">
    <property type="entry name" value="DUF1446-DOMAIN-CONTAINING PROTEIN"/>
    <property type="match status" value="1"/>
</dbReference>
<reference evidence="3" key="1">
    <citation type="submission" date="2016-10" db="EMBL/GenBank/DDBJ databases">
        <authorList>
            <person name="Varghese N."/>
            <person name="Submissions S."/>
        </authorList>
    </citation>
    <scope>NUCLEOTIDE SEQUENCE [LARGE SCALE GENOMIC DNA]</scope>
    <source>
        <strain evidence="3">DSM 44771</strain>
    </source>
</reference>
<dbReference type="PANTHER" id="PTHR47472">
    <property type="entry name" value="PROPIONYL-COA CARBOXYLASE"/>
    <property type="match status" value="1"/>
</dbReference>
<keyword evidence="3" id="KW-1185">Reference proteome</keyword>
<dbReference type="Proteomes" id="UP000198852">
    <property type="component" value="Unassembled WGS sequence"/>
</dbReference>
<dbReference type="RefSeq" id="WP_093414292.1">
    <property type="nucleotide sequence ID" value="NZ_FOZX01000001.1"/>
</dbReference>
<evidence type="ECO:0000259" key="1">
    <source>
        <dbReference type="Pfam" id="PF23544"/>
    </source>
</evidence>
<feature type="domain" description="AtuA-like ferredoxin-fold" evidence="1">
    <location>
        <begin position="1"/>
        <end position="98"/>
    </location>
</feature>
<organism evidence="2 3">
    <name type="scientific">Saccharopolyspora flava</name>
    <dbReference type="NCBI Taxonomy" id="95161"/>
    <lineage>
        <taxon>Bacteria</taxon>
        <taxon>Bacillati</taxon>
        <taxon>Actinomycetota</taxon>
        <taxon>Actinomycetes</taxon>
        <taxon>Pseudonocardiales</taxon>
        <taxon>Pseudonocardiaceae</taxon>
        <taxon>Saccharopolyspora</taxon>
    </lineage>
</organism>
<sequence length="99" mass="11124">MRLHEIAHCRAGDKGDTSILSVFPLDDADYERLRRELTPERVRAHLSAQVRGEITRYELPLLKALQFTCHRALDGGVTTSLSLDTHGKTLSSRLLALEL</sequence>
<dbReference type="AlphaFoldDB" id="A0A1I6PYU6"/>
<accession>A0A1I6PYU6</accession>
<proteinExistence type="predicted"/>
<dbReference type="EMBL" id="FOZX01000001">
    <property type="protein sequence ID" value="SFS45240.1"/>
    <property type="molecule type" value="Genomic_DNA"/>
</dbReference>